<dbReference type="InterPro" id="IPR039424">
    <property type="entry name" value="SBP_5"/>
</dbReference>
<gene>
    <name evidence="8" type="ORF">FD01_GL002102</name>
</gene>
<comment type="similarity">
    <text evidence="2">Belongs to the bacterial solute-binding protein 5 family.</text>
</comment>
<evidence type="ECO:0000313" key="9">
    <source>
        <dbReference type="Proteomes" id="UP000051790"/>
    </source>
</evidence>
<dbReference type="Gene3D" id="3.90.76.10">
    <property type="entry name" value="Dipeptide-binding Protein, Domain 1"/>
    <property type="match status" value="1"/>
</dbReference>
<feature type="domain" description="Solute-binding protein family 5" evidence="7">
    <location>
        <begin position="78"/>
        <end position="465"/>
    </location>
</feature>
<dbReference type="PANTHER" id="PTHR30290:SF10">
    <property type="entry name" value="PERIPLASMIC OLIGOPEPTIDE-BINDING PROTEIN-RELATED"/>
    <property type="match status" value="1"/>
</dbReference>
<dbReference type="FunFam" id="3.10.105.10:FF:000001">
    <property type="entry name" value="Oligopeptide ABC transporter, oligopeptide-binding protein"/>
    <property type="match status" value="1"/>
</dbReference>
<keyword evidence="3" id="KW-0813">Transport</keyword>
<dbReference type="PANTHER" id="PTHR30290">
    <property type="entry name" value="PERIPLASMIC BINDING COMPONENT OF ABC TRANSPORTER"/>
    <property type="match status" value="1"/>
</dbReference>
<dbReference type="RefSeq" id="WP_056964654.1">
    <property type="nucleotide sequence ID" value="NZ_AZEU01000240.1"/>
</dbReference>
<proteinExistence type="inferred from homology"/>
<keyword evidence="5" id="KW-0653">Protein transport</keyword>
<evidence type="ECO:0000256" key="2">
    <source>
        <dbReference type="ARBA" id="ARBA00005695"/>
    </source>
</evidence>
<dbReference type="Gene3D" id="3.40.190.10">
    <property type="entry name" value="Periplasmic binding protein-like II"/>
    <property type="match status" value="1"/>
</dbReference>
<dbReference type="CDD" id="cd08504">
    <property type="entry name" value="PBP2_OppA"/>
    <property type="match status" value="1"/>
</dbReference>
<dbReference type="FunFam" id="3.90.76.10:FF:000001">
    <property type="entry name" value="Oligopeptide ABC transporter substrate-binding protein"/>
    <property type="match status" value="1"/>
</dbReference>
<dbReference type="GO" id="GO:0015833">
    <property type="term" value="P:peptide transport"/>
    <property type="evidence" value="ECO:0007669"/>
    <property type="project" value="UniProtKB-KW"/>
</dbReference>
<dbReference type="InterPro" id="IPR000914">
    <property type="entry name" value="SBP_5_dom"/>
</dbReference>
<sequence>MKYTKVAAAGTALLAATLTLAACGSKSAGDKPAKTDTWSRMVKDVIQTQDDAQIVDVISGQTAVDTMDGLVRYNGSKLEPAVSKNVPKATNGGLTYTYHLRKSNWSNGDKVTAKDFVYSWQRAVDPATKSEYAYLFSGIKNADKIMAGKAKPSTLGVKAVDDYTFEVTLEHAIPYFNTMMVNPVFFPTNKAAVEKYGKKYGSQSKYIVNNGPYTLKGWNGTNNSWSEVKNNKYWNAKDVHIKTIKTQVVKDSTTALNLYNSGKLDDAVLTGATAQKNRTNKDYQGLKQGRTSYLDMNEKKVAAFKNAKIRQAISMSINRTQFVNKVLGDGSITAQNLSPQGIAKNPSTGEDFAKEAAGSAAGKVSTYNTKEAKTLWEAGLKEVGKTGLNVTLLTDDTEQAKQSAEYIQAALEKLPGFKITLQTVPFKTRVARSLSGDTQLVLSSWQGDYPDPITFLDMYTTGNTYNFGFWSNAKYDALIKKSKTTDASDATKRYEDLQQAQQLLTQQAGMVPLYQTVEAHLVNKSIKGLTYSPANMYNFVGASLKK</sequence>
<dbReference type="PATRIC" id="fig|1423769.4.peg.2260"/>
<feature type="chain" id="PRO_5039344257" evidence="6">
    <location>
        <begin position="22"/>
        <end position="546"/>
    </location>
</feature>
<dbReference type="GO" id="GO:0043190">
    <property type="term" value="C:ATP-binding cassette (ABC) transporter complex"/>
    <property type="evidence" value="ECO:0007669"/>
    <property type="project" value="InterPro"/>
</dbReference>
<keyword evidence="4 6" id="KW-0732">Signal</keyword>
<evidence type="ECO:0000256" key="1">
    <source>
        <dbReference type="ARBA" id="ARBA00004196"/>
    </source>
</evidence>
<evidence type="ECO:0000256" key="4">
    <source>
        <dbReference type="ARBA" id="ARBA00022729"/>
    </source>
</evidence>
<dbReference type="GO" id="GO:0030288">
    <property type="term" value="C:outer membrane-bounded periplasmic space"/>
    <property type="evidence" value="ECO:0007669"/>
    <property type="project" value="UniProtKB-ARBA"/>
</dbReference>
<name>A0A0R1QBS9_9LACO</name>
<dbReference type="SUPFAM" id="SSF53850">
    <property type="entry name" value="Periplasmic binding protein-like II"/>
    <property type="match status" value="1"/>
</dbReference>
<feature type="signal peptide" evidence="6">
    <location>
        <begin position="1"/>
        <end position="21"/>
    </location>
</feature>
<accession>A0A0R1QBS9</accession>
<dbReference type="EMBL" id="AZEU01000240">
    <property type="protein sequence ID" value="KRL41905.1"/>
    <property type="molecule type" value="Genomic_DNA"/>
</dbReference>
<comment type="caution">
    <text evidence="8">The sequence shown here is derived from an EMBL/GenBank/DDBJ whole genome shotgun (WGS) entry which is preliminary data.</text>
</comment>
<protein>
    <submittedName>
        <fullName evidence="8">ABC-type oligopeptide transport system, periplasmic component</fullName>
    </submittedName>
</protein>
<dbReference type="GO" id="GO:1904680">
    <property type="term" value="F:peptide transmembrane transporter activity"/>
    <property type="evidence" value="ECO:0007669"/>
    <property type="project" value="TreeGrafter"/>
</dbReference>
<organism evidence="8 9">
    <name type="scientific">Lacticaseibacillus manihotivorans DSM 13343 = JCM 12514</name>
    <dbReference type="NCBI Taxonomy" id="1423769"/>
    <lineage>
        <taxon>Bacteria</taxon>
        <taxon>Bacillati</taxon>
        <taxon>Bacillota</taxon>
        <taxon>Bacilli</taxon>
        <taxon>Lactobacillales</taxon>
        <taxon>Lactobacillaceae</taxon>
        <taxon>Lacticaseibacillus</taxon>
    </lineage>
</organism>
<evidence type="ECO:0000259" key="7">
    <source>
        <dbReference type="Pfam" id="PF00496"/>
    </source>
</evidence>
<comment type="subcellular location">
    <subcellularLocation>
        <location evidence="1">Cell envelope</location>
    </subcellularLocation>
</comment>
<evidence type="ECO:0000256" key="6">
    <source>
        <dbReference type="SAM" id="SignalP"/>
    </source>
</evidence>
<keyword evidence="9" id="KW-1185">Reference proteome</keyword>
<dbReference type="AlphaFoldDB" id="A0A0R1QBS9"/>
<dbReference type="InterPro" id="IPR030678">
    <property type="entry name" value="Peptide/Ni-bd"/>
</dbReference>
<evidence type="ECO:0000256" key="5">
    <source>
        <dbReference type="ARBA" id="ARBA00022856"/>
    </source>
</evidence>
<dbReference type="Pfam" id="PF00496">
    <property type="entry name" value="SBP_bac_5"/>
    <property type="match status" value="1"/>
</dbReference>
<dbReference type="Gene3D" id="3.10.105.10">
    <property type="entry name" value="Dipeptide-binding Protein, Domain 3"/>
    <property type="match status" value="1"/>
</dbReference>
<evidence type="ECO:0000313" key="8">
    <source>
        <dbReference type="EMBL" id="KRL41905.1"/>
    </source>
</evidence>
<evidence type="ECO:0000256" key="3">
    <source>
        <dbReference type="ARBA" id="ARBA00022448"/>
    </source>
</evidence>
<dbReference type="PROSITE" id="PS51257">
    <property type="entry name" value="PROKAR_LIPOPROTEIN"/>
    <property type="match status" value="1"/>
</dbReference>
<reference evidence="8 9" key="1">
    <citation type="journal article" date="2015" name="Genome Announc.">
        <title>Expanding the biotechnology potential of lactobacilli through comparative genomics of 213 strains and associated genera.</title>
        <authorList>
            <person name="Sun Z."/>
            <person name="Harris H.M."/>
            <person name="McCann A."/>
            <person name="Guo C."/>
            <person name="Argimon S."/>
            <person name="Zhang W."/>
            <person name="Yang X."/>
            <person name="Jeffery I.B."/>
            <person name="Cooney J.C."/>
            <person name="Kagawa T.F."/>
            <person name="Liu W."/>
            <person name="Song Y."/>
            <person name="Salvetti E."/>
            <person name="Wrobel A."/>
            <person name="Rasinkangas P."/>
            <person name="Parkhill J."/>
            <person name="Rea M.C."/>
            <person name="O'Sullivan O."/>
            <person name="Ritari J."/>
            <person name="Douillard F.P."/>
            <person name="Paul Ross R."/>
            <person name="Yang R."/>
            <person name="Briner A.E."/>
            <person name="Felis G.E."/>
            <person name="de Vos W.M."/>
            <person name="Barrangou R."/>
            <person name="Klaenhammer T.R."/>
            <person name="Caufield P.W."/>
            <person name="Cui Y."/>
            <person name="Zhang H."/>
            <person name="O'Toole P.W."/>
        </authorList>
    </citation>
    <scope>NUCLEOTIDE SEQUENCE [LARGE SCALE GENOMIC DNA]</scope>
    <source>
        <strain evidence="8 9">DSM 13343</strain>
    </source>
</reference>
<dbReference type="Proteomes" id="UP000051790">
    <property type="component" value="Unassembled WGS sequence"/>
</dbReference>
<dbReference type="OrthoDB" id="403896at2"/>
<keyword evidence="5" id="KW-0571">Peptide transport</keyword>
<dbReference type="PIRSF" id="PIRSF002741">
    <property type="entry name" value="MppA"/>
    <property type="match status" value="1"/>
</dbReference>